<evidence type="ECO:0000256" key="2">
    <source>
        <dbReference type="ARBA" id="ARBA00004496"/>
    </source>
</evidence>
<dbReference type="STRING" id="1122185.N792_12585"/>
<dbReference type="PANTHER" id="PTHR30272">
    <property type="entry name" value="3-HYDROXYACYL-[ACYL-CARRIER-PROTEIN] DEHYDRATASE"/>
    <property type="match status" value="1"/>
</dbReference>
<protein>
    <recommendedName>
        <fullName evidence="13">3-hydroxydecanoyl-[acyl-carrier-protein] dehydratase</fullName>
        <ecNumber evidence="13">4.2.1.59</ecNumber>
    </recommendedName>
    <alternativeName>
        <fullName evidence="13">3-hydroxyacyl-[acyl-carrier-protein] dehydratase FabA</fullName>
    </alternativeName>
    <alternativeName>
        <fullName evidence="13">Beta-hydroxydecanoyl thioester dehydrase</fullName>
    </alternativeName>
    <alternativeName>
        <fullName evidence="13">Trans-2-decenoyl-[acyl-carrier-protein] isomerase</fullName>
        <ecNumber evidence="13">5.3.3.14</ecNumber>
    </alternativeName>
</protein>
<keyword evidence="12 13" id="KW-0456">Lyase</keyword>
<evidence type="ECO:0000256" key="6">
    <source>
        <dbReference type="ARBA" id="ARBA00022490"/>
    </source>
</evidence>
<dbReference type="Pfam" id="PF07977">
    <property type="entry name" value="FabA"/>
    <property type="match status" value="1"/>
</dbReference>
<evidence type="ECO:0000313" key="14">
    <source>
        <dbReference type="EMBL" id="KGM51210.1"/>
    </source>
</evidence>
<accession>A0A0A0ELN5</accession>
<comment type="catalytic activity">
    <reaction evidence="13">
        <text>(3R)-hydroxydecanoyl-[ACP] = (2E)-decenoyl-[ACP] + H2O</text>
        <dbReference type="Rhea" id="RHEA:41860"/>
        <dbReference type="Rhea" id="RHEA-COMP:9638"/>
        <dbReference type="Rhea" id="RHEA-COMP:9639"/>
        <dbReference type="ChEBI" id="CHEBI:15377"/>
        <dbReference type="ChEBI" id="CHEBI:78466"/>
        <dbReference type="ChEBI" id="CHEBI:78467"/>
    </reaction>
</comment>
<keyword evidence="15" id="KW-1185">Reference proteome</keyword>
<keyword evidence="8 13" id="KW-0276">Fatty acid metabolism</keyword>
<dbReference type="GO" id="GO:0019171">
    <property type="term" value="F:(3R)-hydroxyacyl-[acyl-carrier-protein] dehydratase activity"/>
    <property type="evidence" value="ECO:0007669"/>
    <property type="project" value="UniProtKB-UniRule"/>
</dbReference>
<comment type="pathway">
    <text evidence="3 13">Lipid metabolism; fatty acid biosynthesis.</text>
</comment>
<comment type="function">
    <text evidence="13">Necessary for the introduction of cis unsaturation into fatty acids. Catalyzes the dehydration of (3R)-3-hydroxydecanoyl-ACP to E-(2)-decenoyl-ACP and then its isomerization to Z-(3)-decenoyl-ACP. Can catalyze the dehydratase reaction for beta-hydroxyacyl-ACPs with saturated chain lengths up to 16:0, being most active on intermediate chain length.</text>
</comment>
<evidence type="ECO:0000256" key="3">
    <source>
        <dbReference type="ARBA" id="ARBA00005194"/>
    </source>
</evidence>
<evidence type="ECO:0000256" key="13">
    <source>
        <dbReference type="HAMAP-Rule" id="MF_00405"/>
    </source>
</evidence>
<comment type="similarity">
    <text evidence="4 13">Belongs to the thioester dehydratase family. FabA subfamily.</text>
</comment>
<evidence type="ECO:0000256" key="4">
    <source>
        <dbReference type="ARBA" id="ARBA00006714"/>
    </source>
</evidence>
<dbReference type="NCBIfam" id="TIGR01749">
    <property type="entry name" value="fabA"/>
    <property type="match status" value="1"/>
</dbReference>
<evidence type="ECO:0000256" key="9">
    <source>
        <dbReference type="ARBA" id="ARBA00023098"/>
    </source>
</evidence>
<keyword evidence="11 13" id="KW-0413">Isomerase</keyword>
<gene>
    <name evidence="13" type="primary">fabA</name>
    <name evidence="14" type="ORF">N792_12585</name>
</gene>
<comment type="subcellular location">
    <subcellularLocation>
        <location evidence="2 13">Cytoplasm</location>
    </subcellularLocation>
</comment>
<evidence type="ECO:0000256" key="11">
    <source>
        <dbReference type="ARBA" id="ARBA00023235"/>
    </source>
</evidence>
<dbReference type="InterPro" id="IPR029069">
    <property type="entry name" value="HotDog_dom_sf"/>
</dbReference>
<dbReference type="SUPFAM" id="SSF54637">
    <property type="entry name" value="Thioesterase/thiol ester dehydrase-isomerase"/>
    <property type="match status" value="1"/>
</dbReference>
<dbReference type="AlphaFoldDB" id="A0A0A0ELN5"/>
<comment type="catalytic activity">
    <reaction evidence="13">
        <text>(2E)-decenoyl-[ACP] = (3Z)-decenoyl-[ACP]</text>
        <dbReference type="Rhea" id="RHEA:23568"/>
        <dbReference type="Rhea" id="RHEA-COMP:9639"/>
        <dbReference type="Rhea" id="RHEA-COMP:9927"/>
        <dbReference type="ChEBI" id="CHEBI:78467"/>
        <dbReference type="ChEBI" id="CHEBI:78798"/>
        <dbReference type="EC" id="5.3.3.14"/>
    </reaction>
</comment>
<dbReference type="GO" id="GO:0005737">
    <property type="term" value="C:cytoplasm"/>
    <property type="evidence" value="ECO:0007669"/>
    <property type="project" value="UniProtKB-SubCell"/>
</dbReference>
<dbReference type="CDD" id="cd01287">
    <property type="entry name" value="FabA"/>
    <property type="match status" value="1"/>
</dbReference>
<reference evidence="14 15" key="1">
    <citation type="submission" date="2013-08" db="EMBL/GenBank/DDBJ databases">
        <title>Genome sequencing of Lysobacter.</title>
        <authorList>
            <person name="Zhang S."/>
            <person name="Wang G."/>
        </authorList>
    </citation>
    <scope>NUCLEOTIDE SEQUENCE [LARGE SCALE GENOMIC DNA]</scope>
    <source>
        <strain evidence="14 15">Ko07</strain>
    </source>
</reference>
<evidence type="ECO:0000313" key="15">
    <source>
        <dbReference type="Proteomes" id="UP000030017"/>
    </source>
</evidence>
<dbReference type="UniPathway" id="UPA00094"/>
<dbReference type="Gene3D" id="3.10.129.10">
    <property type="entry name" value="Hotdog Thioesterase"/>
    <property type="match status" value="1"/>
</dbReference>
<dbReference type="GO" id="GO:0034017">
    <property type="term" value="F:trans-2-decenoyl-acyl-carrier-protein isomerase activity"/>
    <property type="evidence" value="ECO:0007669"/>
    <property type="project" value="UniProtKB-UniRule"/>
</dbReference>
<sequence>MNRPSSFDYEQLLACGRGEMFGPGNARLPAPPMLMFDRITQITTDGGKYGKGFVRAEMDIRPDLWFFPCHFEGDPVMPGCLGLDAMWQLCGFYLPWLGAPGRGRALGVGQVKFSGQVLPDAKLVTYELDIRRVMRGKLELVIADGRTLVDGREIYNASDLRVGLFTSTEGF</sequence>
<comment type="caution">
    <text evidence="14">The sequence shown here is derived from an EMBL/GenBank/DDBJ whole genome shotgun (WGS) entry which is preliminary data.</text>
</comment>
<dbReference type="RefSeq" id="WP_036195072.1">
    <property type="nucleotide sequence ID" value="NZ_AVPS01000008.1"/>
</dbReference>
<dbReference type="InterPro" id="IPR013114">
    <property type="entry name" value="FabA_FabZ"/>
</dbReference>
<feature type="active site" evidence="13">
    <location>
        <position position="70"/>
    </location>
</feature>
<dbReference type="EC" id="5.3.3.14" evidence="13"/>
<dbReference type="EMBL" id="AVPS01000008">
    <property type="protein sequence ID" value="KGM51210.1"/>
    <property type="molecule type" value="Genomic_DNA"/>
</dbReference>
<dbReference type="Proteomes" id="UP000030017">
    <property type="component" value="Unassembled WGS sequence"/>
</dbReference>
<comment type="subunit">
    <text evidence="5 13">Homodimer.</text>
</comment>
<dbReference type="InterPro" id="IPR010083">
    <property type="entry name" value="FabA"/>
</dbReference>
<keyword evidence="6 13" id="KW-0963">Cytoplasm</keyword>
<evidence type="ECO:0000256" key="1">
    <source>
        <dbReference type="ARBA" id="ARBA00001055"/>
    </source>
</evidence>
<evidence type="ECO:0000256" key="10">
    <source>
        <dbReference type="ARBA" id="ARBA00023160"/>
    </source>
</evidence>
<proteinExistence type="inferred from homology"/>
<dbReference type="NCBIfam" id="NF003509">
    <property type="entry name" value="PRK05174.1"/>
    <property type="match status" value="1"/>
</dbReference>
<evidence type="ECO:0000256" key="8">
    <source>
        <dbReference type="ARBA" id="ARBA00022832"/>
    </source>
</evidence>
<comment type="catalytic activity">
    <reaction evidence="1 13">
        <text>a (3R)-hydroxyacyl-[ACP] = a (2E)-enoyl-[ACP] + H2O</text>
        <dbReference type="Rhea" id="RHEA:13097"/>
        <dbReference type="Rhea" id="RHEA-COMP:9925"/>
        <dbReference type="Rhea" id="RHEA-COMP:9945"/>
        <dbReference type="ChEBI" id="CHEBI:15377"/>
        <dbReference type="ChEBI" id="CHEBI:78784"/>
        <dbReference type="ChEBI" id="CHEBI:78827"/>
        <dbReference type="EC" id="4.2.1.59"/>
    </reaction>
</comment>
<dbReference type="OrthoDB" id="9786735at2"/>
<keyword evidence="10 13" id="KW-0275">Fatty acid biosynthesis</keyword>
<dbReference type="HAMAP" id="MF_00405">
    <property type="entry name" value="FabA"/>
    <property type="match status" value="1"/>
</dbReference>
<dbReference type="eggNOG" id="COG0764">
    <property type="taxonomic scope" value="Bacteria"/>
</dbReference>
<evidence type="ECO:0000256" key="7">
    <source>
        <dbReference type="ARBA" id="ARBA00022516"/>
    </source>
</evidence>
<dbReference type="EC" id="4.2.1.59" evidence="13"/>
<name>A0A0A0ELN5_9GAMM</name>
<organism evidence="14 15">
    <name type="scientific">Lysobacter concretionis Ko07 = DSM 16239</name>
    <dbReference type="NCBI Taxonomy" id="1122185"/>
    <lineage>
        <taxon>Bacteria</taxon>
        <taxon>Pseudomonadati</taxon>
        <taxon>Pseudomonadota</taxon>
        <taxon>Gammaproteobacteria</taxon>
        <taxon>Lysobacterales</taxon>
        <taxon>Lysobacteraceae</taxon>
        <taxon>Novilysobacter</taxon>
    </lineage>
</organism>
<evidence type="ECO:0000256" key="12">
    <source>
        <dbReference type="ARBA" id="ARBA00023239"/>
    </source>
</evidence>
<evidence type="ECO:0000256" key="5">
    <source>
        <dbReference type="ARBA" id="ARBA00011738"/>
    </source>
</evidence>
<keyword evidence="9 13" id="KW-0443">Lipid metabolism</keyword>
<dbReference type="PANTHER" id="PTHR30272:SF8">
    <property type="entry name" value="3-HYDROXYDECANOYL-[ACYL-CARRIER-PROTEIN] DEHYDRATASE"/>
    <property type="match status" value="1"/>
</dbReference>
<dbReference type="GO" id="GO:0006636">
    <property type="term" value="P:unsaturated fatty acid biosynthetic process"/>
    <property type="evidence" value="ECO:0007669"/>
    <property type="project" value="UniProtKB-UniRule"/>
</dbReference>
<keyword evidence="7 13" id="KW-0444">Lipid biosynthesis</keyword>